<evidence type="ECO:0000313" key="1">
    <source>
        <dbReference type="Proteomes" id="UP000095283"/>
    </source>
</evidence>
<protein>
    <submittedName>
        <fullName evidence="2">HTH_Tnp_Tc3_2 domain-containing protein</fullName>
    </submittedName>
</protein>
<evidence type="ECO:0000313" key="2">
    <source>
        <dbReference type="WBParaSite" id="Hba_11936"/>
    </source>
</evidence>
<dbReference type="Gene3D" id="3.30.420.10">
    <property type="entry name" value="Ribonuclease H-like superfamily/Ribonuclease H"/>
    <property type="match status" value="1"/>
</dbReference>
<accession>A0A1I7X361</accession>
<sequence length="140" mass="16162">MATELSDQHQLEIRKITRSCVCYDEDQRKMQVNLSLNVSISTVKRRLVDVGLNLRYPMRKSSISKKNWMAQLELVKEQQHSGRKFFGAVIDSILGINFSLLKHGGGRIVVWGCFHRGGQDPFHRIVDTINKKMYSDILEK</sequence>
<proteinExistence type="predicted"/>
<dbReference type="GO" id="GO:0003676">
    <property type="term" value="F:nucleic acid binding"/>
    <property type="evidence" value="ECO:0007669"/>
    <property type="project" value="InterPro"/>
</dbReference>
<dbReference type="AlphaFoldDB" id="A0A1I7X361"/>
<organism evidence="1 2">
    <name type="scientific">Heterorhabditis bacteriophora</name>
    <name type="common">Entomopathogenic nematode worm</name>
    <dbReference type="NCBI Taxonomy" id="37862"/>
    <lineage>
        <taxon>Eukaryota</taxon>
        <taxon>Metazoa</taxon>
        <taxon>Ecdysozoa</taxon>
        <taxon>Nematoda</taxon>
        <taxon>Chromadorea</taxon>
        <taxon>Rhabditida</taxon>
        <taxon>Rhabditina</taxon>
        <taxon>Rhabditomorpha</taxon>
        <taxon>Strongyloidea</taxon>
        <taxon>Heterorhabditidae</taxon>
        <taxon>Heterorhabditis</taxon>
    </lineage>
</organism>
<dbReference type="WBParaSite" id="Hba_11936">
    <property type="protein sequence ID" value="Hba_11936"/>
    <property type="gene ID" value="Hba_11936"/>
</dbReference>
<reference evidence="2" key="1">
    <citation type="submission" date="2016-11" db="UniProtKB">
        <authorList>
            <consortium name="WormBaseParasite"/>
        </authorList>
    </citation>
    <scope>IDENTIFICATION</scope>
</reference>
<keyword evidence="1" id="KW-1185">Reference proteome</keyword>
<name>A0A1I7X361_HETBA</name>
<dbReference type="Proteomes" id="UP000095283">
    <property type="component" value="Unplaced"/>
</dbReference>
<dbReference type="InterPro" id="IPR036397">
    <property type="entry name" value="RNaseH_sf"/>
</dbReference>